<name>A0A5B7K4D0_PORTR</name>
<evidence type="ECO:0000313" key="2">
    <source>
        <dbReference type="Proteomes" id="UP000324222"/>
    </source>
</evidence>
<comment type="caution">
    <text evidence="1">The sequence shown here is derived from an EMBL/GenBank/DDBJ whole genome shotgun (WGS) entry which is preliminary data.</text>
</comment>
<reference evidence="1 2" key="1">
    <citation type="submission" date="2019-05" db="EMBL/GenBank/DDBJ databases">
        <title>Another draft genome of Portunus trituberculatus and its Hox gene families provides insights of decapod evolution.</title>
        <authorList>
            <person name="Jeong J.-H."/>
            <person name="Song I."/>
            <person name="Kim S."/>
            <person name="Choi T."/>
            <person name="Kim D."/>
            <person name="Ryu S."/>
            <person name="Kim W."/>
        </authorList>
    </citation>
    <scope>NUCLEOTIDE SEQUENCE [LARGE SCALE GENOMIC DNA]</scope>
    <source>
        <tissue evidence="1">Muscle</tissue>
    </source>
</reference>
<evidence type="ECO:0000313" key="1">
    <source>
        <dbReference type="EMBL" id="MPD05182.1"/>
    </source>
</evidence>
<dbReference type="Proteomes" id="UP000324222">
    <property type="component" value="Unassembled WGS sequence"/>
</dbReference>
<organism evidence="1 2">
    <name type="scientific">Portunus trituberculatus</name>
    <name type="common">Swimming crab</name>
    <name type="synonym">Neptunus trituberculatus</name>
    <dbReference type="NCBI Taxonomy" id="210409"/>
    <lineage>
        <taxon>Eukaryota</taxon>
        <taxon>Metazoa</taxon>
        <taxon>Ecdysozoa</taxon>
        <taxon>Arthropoda</taxon>
        <taxon>Crustacea</taxon>
        <taxon>Multicrustacea</taxon>
        <taxon>Malacostraca</taxon>
        <taxon>Eumalacostraca</taxon>
        <taxon>Eucarida</taxon>
        <taxon>Decapoda</taxon>
        <taxon>Pleocyemata</taxon>
        <taxon>Brachyura</taxon>
        <taxon>Eubrachyura</taxon>
        <taxon>Portunoidea</taxon>
        <taxon>Portunidae</taxon>
        <taxon>Portuninae</taxon>
        <taxon>Portunus</taxon>
    </lineage>
</organism>
<dbReference type="EMBL" id="VSRR010144805">
    <property type="protein sequence ID" value="MPD05182.1"/>
    <property type="molecule type" value="Genomic_DNA"/>
</dbReference>
<keyword evidence="2" id="KW-1185">Reference proteome</keyword>
<gene>
    <name evidence="1" type="ORF">E2C01_100913</name>
</gene>
<sequence>MCRLRRVTPLGNRTCPDYSTNQSNNNLLIPSCHLVHCEVNCHPETHGDELPWSETILPLLTCHLPPATCHMQ</sequence>
<proteinExistence type="predicted"/>
<dbReference type="AlphaFoldDB" id="A0A5B7K4D0"/>
<protein>
    <submittedName>
        <fullName evidence="1">Uncharacterized protein</fullName>
    </submittedName>
</protein>
<accession>A0A5B7K4D0</accession>